<feature type="transmembrane region" description="Helical" evidence="1">
    <location>
        <begin position="56"/>
        <end position="74"/>
    </location>
</feature>
<proteinExistence type="predicted"/>
<dbReference type="PANTHER" id="PTHR21666">
    <property type="entry name" value="PEPTIDASE-RELATED"/>
    <property type="match status" value="1"/>
</dbReference>
<feature type="transmembrane region" description="Helical" evidence="1">
    <location>
        <begin position="24"/>
        <end position="44"/>
    </location>
</feature>
<feature type="transmembrane region" description="Helical" evidence="1">
    <location>
        <begin position="118"/>
        <end position="136"/>
    </location>
</feature>
<protein>
    <submittedName>
        <fullName evidence="3">Peptidoglycan DD-metalloendopeptidase family protein</fullName>
    </submittedName>
</protein>
<keyword evidence="1" id="KW-0472">Membrane</keyword>
<dbReference type="Gene3D" id="2.70.70.10">
    <property type="entry name" value="Glucose Permease (Domain IIA)"/>
    <property type="match status" value="1"/>
</dbReference>
<dbReference type="InterPro" id="IPR016047">
    <property type="entry name" value="M23ase_b-sheet_dom"/>
</dbReference>
<dbReference type="PANTHER" id="PTHR21666:SF285">
    <property type="entry name" value="M23 FAMILY METALLOPEPTIDASE"/>
    <property type="match status" value="1"/>
</dbReference>
<dbReference type="AlphaFoldDB" id="A0A844QHN0"/>
<organism evidence="3 4">
    <name type="scientific">Nitratireductor arenosus</name>
    <dbReference type="NCBI Taxonomy" id="2682096"/>
    <lineage>
        <taxon>Bacteria</taxon>
        <taxon>Pseudomonadati</taxon>
        <taxon>Pseudomonadota</taxon>
        <taxon>Alphaproteobacteria</taxon>
        <taxon>Hyphomicrobiales</taxon>
        <taxon>Phyllobacteriaceae</taxon>
        <taxon>Nitratireductor</taxon>
    </lineage>
</organism>
<dbReference type="InterPro" id="IPR050570">
    <property type="entry name" value="Cell_wall_metabolism_enzyme"/>
</dbReference>
<keyword evidence="1" id="KW-0812">Transmembrane</keyword>
<reference evidence="3 4" key="1">
    <citation type="submission" date="2019-12" db="EMBL/GenBank/DDBJ databases">
        <title>Nitratireductor arenosus sp. nov., Isolated from sea sand, Jeju island, South Korea.</title>
        <authorList>
            <person name="Kim W."/>
        </authorList>
    </citation>
    <scope>NUCLEOTIDE SEQUENCE [LARGE SCALE GENOMIC DNA]</scope>
    <source>
        <strain evidence="3 4">CAU 1489</strain>
    </source>
</reference>
<dbReference type="EMBL" id="WPHG01000002">
    <property type="protein sequence ID" value="MVA97239.1"/>
    <property type="molecule type" value="Genomic_DNA"/>
</dbReference>
<feature type="domain" description="M23ase beta-sheet core" evidence="2">
    <location>
        <begin position="206"/>
        <end position="294"/>
    </location>
</feature>
<evidence type="ECO:0000256" key="1">
    <source>
        <dbReference type="SAM" id="Phobius"/>
    </source>
</evidence>
<evidence type="ECO:0000313" key="3">
    <source>
        <dbReference type="EMBL" id="MVA97239.1"/>
    </source>
</evidence>
<accession>A0A844QHN0</accession>
<dbReference type="Proteomes" id="UP000463224">
    <property type="component" value="Unassembled WGS sequence"/>
</dbReference>
<dbReference type="CDD" id="cd12797">
    <property type="entry name" value="M23_peptidase"/>
    <property type="match status" value="1"/>
</dbReference>
<gene>
    <name evidence="3" type="ORF">GN330_08265</name>
</gene>
<dbReference type="InterPro" id="IPR011055">
    <property type="entry name" value="Dup_hybrid_motif"/>
</dbReference>
<name>A0A844QHN0_9HYPH</name>
<feature type="transmembrane region" description="Helical" evidence="1">
    <location>
        <begin position="86"/>
        <end position="106"/>
    </location>
</feature>
<dbReference type="RefSeq" id="WP_156712216.1">
    <property type="nucleotide sequence ID" value="NZ_WPHG01000002.1"/>
</dbReference>
<keyword evidence="1" id="KW-1133">Transmembrane helix</keyword>
<evidence type="ECO:0000313" key="4">
    <source>
        <dbReference type="Proteomes" id="UP000463224"/>
    </source>
</evidence>
<evidence type="ECO:0000259" key="2">
    <source>
        <dbReference type="Pfam" id="PF01551"/>
    </source>
</evidence>
<dbReference type="SUPFAM" id="SSF51261">
    <property type="entry name" value="Duplicated hybrid motif"/>
    <property type="match status" value="1"/>
</dbReference>
<dbReference type="GO" id="GO:0004222">
    <property type="term" value="F:metalloendopeptidase activity"/>
    <property type="evidence" value="ECO:0007669"/>
    <property type="project" value="TreeGrafter"/>
</dbReference>
<sequence length="320" mass="34798">MDESGLRERIFVPARRIPRKEVRVGFLIIVLLAVCIFMPLFYTVRVLRLAEGSKTGWFIVVADATVFVSLIFLVGRWDIAGYYTRFVLLGLFCAAILWSLRAHLSLPWRPGASALKKHWASIVTLVLFTGALLHVLSGMSPPPDTRQLAFPLQGGRFFAAQAGAVGILNRHAGHSTQRFAADITALYPSGFRARGIMPNELENYAAFGAAVVSPCAGEVVAIRTDLPDLVPPERDRDNASGNHVVLACGDLAVELAHLMQDSVHVEVGEQVSIGDAIGKVGNSGNTTEPHLHVHAFDPATDRGVPIAFDGRFPVRNDVFE</sequence>
<keyword evidence="4" id="KW-1185">Reference proteome</keyword>
<comment type="caution">
    <text evidence="3">The sequence shown here is derived from an EMBL/GenBank/DDBJ whole genome shotgun (WGS) entry which is preliminary data.</text>
</comment>
<dbReference type="Pfam" id="PF01551">
    <property type="entry name" value="Peptidase_M23"/>
    <property type="match status" value="1"/>
</dbReference>